<organism evidence="1 2">
    <name type="scientific">Pelobates cultripes</name>
    <name type="common">Western spadefoot toad</name>
    <dbReference type="NCBI Taxonomy" id="61616"/>
    <lineage>
        <taxon>Eukaryota</taxon>
        <taxon>Metazoa</taxon>
        <taxon>Chordata</taxon>
        <taxon>Craniata</taxon>
        <taxon>Vertebrata</taxon>
        <taxon>Euteleostomi</taxon>
        <taxon>Amphibia</taxon>
        <taxon>Batrachia</taxon>
        <taxon>Anura</taxon>
        <taxon>Pelobatoidea</taxon>
        <taxon>Pelobatidae</taxon>
        <taxon>Pelobates</taxon>
    </lineage>
</organism>
<keyword evidence="2" id="KW-1185">Reference proteome</keyword>
<dbReference type="Proteomes" id="UP001295444">
    <property type="component" value="Chromosome 05"/>
</dbReference>
<proteinExistence type="predicted"/>
<dbReference type="EMBL" id="OW240916">
    <property type="protein sequence ID" value="CAH2297239.1"/>
    <property type="molecule type" value="Genomic_DNA"/>
</dbReference>
<evidence type="ECO:0000313" key="2">
    <source>
        <dbReference type="Proteomes" id="UP001295444"/>
    </source>
</evidence>
<reference evidence="1" key="1">
    <citation type="submission" date="2022-03" db="EMBL/GenBank/DDBJ databases">
        <authorList>
            <person name="Alioto T."/>
            <person name="Alioto T."/>
            <person name="Gomez Garrido J."/>
        </authorList>
    </citation>
    <scope>NUCLEOTIDE SEQUENCE</scope>
</reference>
<sequence length="347" mass="40989">MAWTPPQLRKKYNNMSPLTATTLREWDRFHKEQGFDRELSPVFLLDSFYGLIPSLNMASWSSRGLIYLHQLFDQGEVIPFRQLQNTYHLPNAAAFAHRQIHSWLQKNKKVLPAGDRWGTFTELESLCTQTKRPLKLISTLYNHHHRALDPHTLQFVKAWEAELGRQLTKEQWSHILYENKKLTLSTAHLELARKVLYRWYLVPTRLKHMIPKSTGLCWRCNKAQGTMLHIWWDCLVLTPLWTDTQALIKNTTGVALAHTPEHFLLQYMPPHHTKTSRYLMYHIILAVLLQISKHWQKQTTPSIQSCITHIETIKGYEIMARSNNPPQKLWKKAWEKWDTYQQKTVKP</sequence>
<gene>
    <name evidence="1" type="ORF">PECUL_23A012535</name>
</gene>
<name>A0AAD1WBT1_PELCU</name>
<accession>A0AAD1WBT1</accession>
<protein>
    <submittedName>
        <fullName evidence="1">Uncharacterized protein</fullName>
    </submittedName>
</protein>
<dbReference type="AlphaFoldDB" id="A0AAD1WBT1"/>
<evidence type="ECO:0000313" key="1">
    <source>
        <dbReference type="EMBL" id="CAH2297239.1"/>
    </source>
</evidence>